<gene>
    <name evidence="1" type="ORF">C5E45_20065</name>
</gene>
<comment type="caution">
    <text evidence="1">The sequence shown here is derived from an EMBL/GenBank/DDBJ whole genome shotgun (WGS) entry which is preliminary data.</text>
</comment>
<dbReference type="Proteomes" id="UP000239874">
    <property type="component" value="Unassembled WGS sequence"/>
</dbReference>
<organism evidence="1 2">
    <name type="scientific">Nocardia nova</name>
    <dbReference type="NCBI Taxonomy" id="37330"/>
    <lineage>
        <taxon>Bacteria</taxon>
        <taxon>Bacillati</taxon>
        <taxon>Actinomycetota</taxon>
        <taxon>Actinomycetes</taxon>
        <taxon>Mycobacteriales</taxon>
        <taxon>Nocardiaceae</taxon>
        <taxon>Nocardia</taxon>
    </lineage>
</organism>
<evidence type="ECO:0000313" key="2">
    <source>
        <dbReference type="Proteomes" id="UP000239874"/>
    </source>
</evidence>
<sequence length="92" mass="9496">MARTFTISLTRVVRDPMGCDHCRTGAGSDRVRVVLVRGAEVARLGPTTAGLTGARHLSIGLAVVAKVLRVAAGSGGRARRAAGVVDTDTAER</sequence>
<reference evidence="1 2" key="1">
    <citation type="submission" date="2018-02" db="EMBL/GenBank/DDBJ databases">
        <title>8 Nocardia nova and 1 Nocardia cyriacigeorgica strain used for evolution to TMP-SMX.</title>
        <authorList>
            <person name="Mehta H."/>
            <person name="Weng J."/>
            <person name="Shamoo Y."/>
        </authorList>
    </citation>
    <scope>NUCLEOTIDE SEQUENCE [LARGE SCALE GENOMIC DNA]</scope>
    <source>
        <strain evidence="1 2">MDA3139</strain>
    </source>
</reference>
<dbReference type="EMBL" id="PSZC01000014">
    <property type="protein sequence ID" value="PPJ36352.1"/>
    <property type="molecule type" value="Genomic_DNA"/>
</dbReference>
<protein>
    <submittedName>
        <fullName evidence="1">Uncharacterized protein</fullName>
    </submittedName>
</protein>
<accession>A0A2S6AM97</accession>
<name>A0A2S6AM97_9NOCA</name>
<dbReference type="AlphaFoldDB" id="A0A2S6AM97"/>
<proteinExistence type="predicted"/>
<evidence type="ECO:0000313" key="1">
    <source>
        <dbReference type="EMBL" id="PPJ36352.1"/>
    </source>
</evidence>